<proteinExistence type="predicted"/>
<dbReference type="AlphaFoldDB" id="A0AAV7V772"/>
<name>A0AAV7V772_PLEWA</name>
<sequence>MAIASASWSFPVTSTSAGTNFDMDARFGRGVSRPCWPRALSARGVALRLRPRTTDVTAIGAAGLIAVRVERESPGCCQSMAWAAGGPLETEAAPQAGAAEPAKLHGTGRPGLAEERRCSLACGSPRGPPTGTTTYLKRLQGMGSWTGLGGPQWCHQDSLPEARCTRESQAGGPGTLALDWATGPGPRGGDGGHRAHSRPAQVITNLHYGKTGSLFDNCRLKTLEQPPLCSPQGLRHQHLTRVANQWGEEGGVV</sequence>
<evidence type="ECO:0000313" key="2">
    <source>
        <dbReference type="Proteomes" id="UP001066276"/>
    </source>
</evidence>
<dbReference type="Proteomes" id="UP001066276">
    <property type="component" value="Chromosome 2_1"/>
</dbReference>
<gene>
    <name evidence="1" type="ORF">NDU88_000528</name>
</gene>
<accession>A0AAV7V772</accession>
<organism evidence="1 2">
    <name type="scientific">Pleurodeles waltl</name>
    <name type="common">Iberian ribbed newt</name>
    <dbReference type="NCBI Taxonomy" id="8319"/>
    <lineage>
        <taxon>Eukaryota</taxon>
        <taxon>Metazoa</taxon>
        <taxon>Chordata</taxon>
        <taxon>Craniata</taxon>
        <taxon>Vertebrata</taxon>
        <taxon>Euteleostomi</taxon>
        <taxon>Amphibia</taxon>
        <taxon>Batrachia</taxon>
        <taxon>Caudata</taxon>
        <taxon>Salamandroidea</taxon>
        <taxon>Salamandridae</taxon>
        <taxon>Pleurodelinae</taxon>
        <taxon>Pleurodeles</taxon>
    </lineage>
</organism>
<protein>
    <submittedName>
        <fullName evidence="1">Uncharacterized protein</fullName>
    </submittedName>
</protein>
<reference evidence="1" key="1">
    <citation type="journal article" date="2022" name="bioRxiv">
        <title>Sequencing and chromosome-scale assembly of the giantPleurodeles waltlgenome.</title>
        <authorList>
            <person name="Brown T."/>
            <person name="Elewa A."/>
            <person name="Iarovenko S."/>
            <person name="Subramanian E."/>
            <person name="Araus A.J."/>
            <person name="Petzold A."/>
            <person name="Susuki M."/>
            <person name="Suzuki K.-i.T."/>
            <person name="Hayashi T."/>
            <person name="Toyoda A."/>
            <person name="Oliveira C."/>
            <person name="Osipova E."/>
            <person name="Leigh N.D."/>
            <person name="Simon A."/>
            <person name="Yun M.H."/>
        </authorList>
    </citation>
    <scope>NUCLEOTIDE SEQUENCE</scope>
    <source>
        <strain evidence="1">20211129_DDA</strain>
        <tissue evidence="1">Liver</tissue>
    </source>
</reference>
<evidence type="ECO:0000313" key="1">
    <source>
        <dbReference type="EMBL" id="KAJ1196662.1"/>
    </source>
</evidence>
<keyword evidence="2" id="KW-1185">Reference proteome</keyword>
<dbReference type="EMBL" id="JANPWB010000003">
    <property type="protein sequence ID" value="KAJ1196662.1"/>
    <property type="molecule type" value="Genomic_DNA"/>
</dbReference>
<comment type="caution">
    <text evidence="1">The sequence shown here is derived from an EMBL/GenBank/DDBJ whole genome shotgun (WGS) entry which is preliminary data.</text>
</comment>